<dbReference type="Pfam" id="PF01230">
    <property type="entry name" value="HIT"/>
    <property type="match status" value="1"/>
</dbReference>
<dbReference type="PROSITE" id="PS51084">
    <property type="entry name" value="HIT_2"/>
    <property type="match status" value="1"/>
</dbReference>
<sequence length="147" mass="15920">MSTVFSKIISGEFPGRFVWADEKVVAFLSIGPLTKGHTLVVPREEIDKWTEAPGDLVSHATSVAQIIGQAQVEAFGAERAGLMIAGFEVPHMHVHVWPVNSLEDFNLANVRSDVPDAEFDDAAHLLRVALRQAGHEQFVADAGPLPA</sequence>
<dbReference type="PRINTS" id="PR00332">
    <property type="entry name" value="HISTRIAD"/>
</dbReference>
<keyword evidence="5" id="KW-0378">Hydrolase</keyword>
<dbReference type="GO" id="GO:0016787">
    <property type="term" value="F:hydrolase activity"/>
    <property type="evidence" value="ECO:0007669"/>
    <property type="project" value="UniProtKB-KW"/>
</dbReference>
<reference evidence="5 6" key="1">
    <citation type="submission" date="2020-08" db="EMBL/GenBank/DDBJ databases">
        <title>Sequencing the genomes of 1000 actinobacteria strains.</title>
        <authorList>
            <person name="Klenk H.-P."/>
        </authorList>
    </citation>
    <scope>NUCLEOTIDE SEQUENCE [LARGE SCALE GENOMIC DNA]</scope>
    <source>
        <strain evidence="5 6">DSM 23694</strain>
    </source>
</reference>
<accession>A0A7W9DAU9</accession>
<proteinExistence type="predicted"/>
<evidence type="ECO:0000313" key="5">
    <source>
        <dbReference type="EMBL" id="MBB5597411.1"/>
    </source>
</evidence>
<dbReference type="InterPro" id="IPR011146">
    <property type="entry name" value="HIT-like"/>
</dbReference>
<dbReference type="PANTHER" id="PTHR46648:SF1">
    <property type="entry name" value="ADENOSINE 5'-MONOPHOSPHORAMIDASE HNT1"/>
    <property type="match status" value="1"/>
</dbReference>
<dbReference type="Gene3D" id="3.30.428.10">
    <property type="entry name" value="HIT-like"/>
    <property type="match status" value="1"/>
</dbReference>
<feature type="short sequence motif" description="Histidine triad motif" evidence="2 3">
    <location>
        <begin position="91"/>
        <end position="95"/>
    </location>
</feature>
<evidence type="ECO:0000256" key="2">
    <source>
        <dbReference type="PIRSR" id="PIRSR601310-3"/>
    </source>
</evidence>
<comment type="caution">
    <text evidence="5">The sequence shown here is derived from an EMBL/GenBank/DDBJ whole genome shotgun (WGS) entry which is preliminary data.</text>
</comment>
<evidence type="ECO:0000256" key="1">
    <source>
        <dbReference type="PIRSR" id="PIRSR601310-1"/>
    </source>
</evidence>
<feature type="active site" description="Tele-AMP-histidine intermediate" evidence="1">
    <location>
        <position position="93"/>
    </location>
</feature>
<evidence type="ECO:0000313" key="6">
    <source>
        <dbReference type="Proteomes" id="UP000523863"/>
    </source>
</evidence>
<organism evidence="5 6">
    <name type="scientific">Neomicrococcus lactis</name>
    <dbReference type="NCBI Taxonomy" id="732241"/>
    <lineage>
        <taxon>Bacteria</taxon>
        <taxon>Bacillati</taxon>
        <taxon>Actinomycetota</taxon>
        <taxon>Actinomycetes</taxon>
        <taxon>Micrococcales</taxon>
        <taxon>Micrococcaceae</taxon>
        <taxon>Neomicrococcus</taxon>
    </lineage>
</organism>
<dbReference type="InterPro" id="IPR036265">
    <property type="entry name" value="HIT-like_sf"/>
</dbReference>
<dbReference type="PANTHER" id="PTHR46648">
    <property type="entry name" value="HIT FAMILY PROTEIN 1"/>
    <property type="match status" value="1"/>
</dbReference>
<dbReference type="GO" id="GO:0009117">
    <property type="term" value="P:nucleotide metabolic process"/>
    <property type="evidence" value="ECO:0007669"/>
    <property type="project" value="TreeGrafter"/>
</dbReference>
<feature type="domain" description="HIT" evidence="4">
    <location>
        <begin position="4"/>
        <end position="107"/>
    </location>
</feature>
<name>A0A7W9DAU9_9MICC</name>
<dbReference type="AlphaFoldDB" id="A0A7W9DAU9"/>
<evidence type="ECO:0000259" key="4">
    <source>
        <dbReference type="PROSITE" id="PS51084"/>
    </source>
</evidence>
<dbReference type="RefSeq" id="WP_183640413.1">
    <property type="nucleotide sequence ID" value="NZ_CANLFI010000001.1"/>
</dbReference>
<dbReference type="InterPro" id="IPR001310">
    <property type="entry name" value="Histidine_triad_HIT"/>
</dbReference>
<gene>
    <name evidence="5" type="ORF">BKA12_000491</name>
</gene>
<evidence type="ECO:0000256" key="3">
    <source>
        <dbReference type="PROSITE-ProRule" id="PRU00464"/>
    </source>
</evidence>
<dbReference type="SUPFAM" id="SSF54197">
    <property type="entry name" value="HIT-like"/>
    <property type="match status" value="1"/>
</dbReference>
<protein>
    <submittedName>
        <fullName evidence="5">Diadenosine tetraphosphate (Ap4A) HIT family hydrolase</fullName>
    </submittedName>
</protein>
<dbReference type="EMBL" id="JACHBL010000001">
    <property type="protein sequence ID" value="MBB5597411.1"/>
    <property type="molecule type" value="Genomic_DNA"/>
</dbReference>
<dbReference type="Proteomes" id="UP000523863">
    <property type="component" value="Unassembled WGS sequence"/>
</dbReference>
<keyword evidence="6" id="KW-1185">Reference proteome</keyword>